<dbReference type="PRINTS" id="PR01217">
    <property type="entry name" value="PRICHEXTENSN"/>
</dbReference>
<sequence>MAHLAATTRPPWVRRAAILASAAALVGATALSGVGTAIPAPQKEAQAGLVAGGPIDYLEAVPARTLPAAGVAVVSRVDGTLKNGVPAILSPEAFAAAAAAGATGAGGAPTCVALPLAEGYRLTSNYGYRIHPISRQYSLHTGMDMAAPLGTPIHAVTDGTVVYTGAGRQGRSSELVIIEHQVNGTTFFSWYVHMYPDGVFVTVGQQVKAGEVIAEVGNNGNSTGPHLHFEIHTSDGTGGSAKSPIVRTTSSVVPFSIPAPTPTDTSGWAVHEPTQFRIHPGTGLLLRPDGVFVDPTTLEPTDPPADFVPTPPPTDPPTTDPPTTEPPTTEPPTTEPPTTEPPTTEPPTTEPPTTPPPTGEPTPPPTGEPTPPPPTGEPTTPPATAPPTGSPTTPPGATPSPTPAPSPTPGATPTPGPTAGGGAGEERTQHAPFPIAAYGTTVDPVRFLATLGIDMVDPRRCS</sequence>
<dbReference type="InterPro" id="IPR050570">
    <property type="entry name" value="Cell_wall_metabolism_enzyme"/>
</dbReference>
<dbReference type="EMBL" id="JBHSGF010000008">
    <property type="protein sequence ID" value="MFC4555989.1"/>
    <property type="molecule type" value="Genomic_DNA"/>
</dbReference>
<dbReference type="SUPFAM" id="SSF51261">
    <property type="entry name" value="Duplicated hybrid motif"/>
    <property type="match status" value="1"/>
</dbReference>
<feature type="region of interest" description="Disordered" evidence="2">
    <location>
        <begin position="288"/>
        <end position="433"/>
    </location>
</feature>
<keyword evidence="6" id="KW-1185">Reference proteome</keyword>
<keyword evidence="5" id="KW-0378">Hydrolase</keyword>
<gene>
    <name evidence="5" type="ORF">ACFO3F_12085</name>
</gene>
<evidence type="ECO:0000256" key="2">
    <source>
        <dbReference type="SAM" id="MobiDB-lite"/>
    </source>
</evidence>
<feature type="signal peptide" evidence="3">
    <location>
        <begin position="1"/>
        <end position="32"/>
    </location>
</feature>
<accession>A0ABV9DB63</accession>
<reference evidence="6" key="1">
    <citation type="journal article" date="2019" name="Int. J. Syst. Evol. Microbiol.">
        <title>The Global Catalogue of Microorganisms (GCM) 10K type strain sequencing project: providing services to taxonomists for standard genome sequencing and annotation.</title>
        <authorList>
            <consortium name="The Broad Institute Genomics Platform"/>
            <consortium name="The Broad Institute Genome Sequencing Center for Infectious Disease"/>
            <person name="Wu L."/>
            <person name="Ma J."/>
        </authorList>
    </citation>
    <scope>NUCLEOTIDE SEQUENCE [LARGE SCALE GENOMIC DNA]</scope>
    <source>
        <strain evidence="6">JCM 3369</strain>
    </source>
</reference>
<evidence type="ECO:0000313" key="5">
    <source>
        <dbReference type="EMBL" id="MFC4555989.1"/>
    </source>
</evidence>
<feature type="domain" description="M23ase beta-sheet core" evidence="4">
    <location>
        <begin position="139"/>
        <end position="234"/>
    </location>
</feature>
<dbReference type="EC" id="3.4.24.-" evidence="5"/>
<protein>
    <submittedName>
        <fullName evidence="5">M23 family metallopeptidase</fullName>
        <ecNumber evidence="5">3.4.24.-</ecNumber>
    </submittedName>
</protein>
<dbReference type="CDD" id="cd12797">
    <property type="entry name" value="M23_peptidase"/>
    <property type="match status" value="1"/>
</dbReference>
<dbReference type="InterPro" id="IPR016047">
    <property type="entry name" value="M23ase_b-sheet_dom"/>
</dbReference>
<comment type="caution">
    <text evidence="5">The sequence shown here is derived from an EMBL/GenBank/DDBJ whole genome shotgun (WGS) entry which is preliminary data.</text>
</comment>
<dbReference type="RefSeq" id="WP_164471327.1">
    <property type="nucleotide sequence ID" value="NZ_CP033325.1"/>
</dbReference>
<dbReference type="PANTHER" id="PTHR21666:SF289">
    <property type="entry name" value="L-ALA--D-GLU ENDOPEPTIDASE"/>
    <property type="match status" value="1"/>
</dbReference>
<dbReference type="PANTHER" id="PTHR21666">
    <property type="entry name" value="PEPTIDASE-RELATED"/>
    <property type="match status" value="1"/>
</dbReference>
<feature type="chain" id="PRO_5047381840" evidence="3">
    <location>
        <begin position="33"/>
        <end position="462"/>
    </location>
</feature>
<keyword evidence="1 3" id="KW-0732">Signal</keyword>
<evidence type="ECO:0000313" key="6">
    <source>
        <dbReference type="Proteomes" id="UP001595955"/>
    </source>
</evidence>
<dbReference type="Pfam" id="PF01551">
    <property type="entry name" value="Peptidase_M23"/>
    <property type="match status" value="1"/>
</dbReference>
<dbReference type="Gene3D" id="2.70.70.10">
    <property type="entry name" value="Glucose Permease (Domain IIA)"/>
    <property type="match status" value="1"/>
</dbReference>
<name>A0ABV9DB63_9MICO</name>
<evidence type="ECO:0000256" key="3">
    <source>
        <dbReference type="SAM" id="SignalP"/>
    </source>
</evidence>
<feature type="compositionally biased region" description="Pro residues" evidence="2">
    <location>
        <begin position="309"/>
        <end position="416"/>
    </location>
</feature>
<proteinExistence type="predicted"/>
<evidence type="ECO:0000256" key="1">
    <source>
        <dbReference type="ARBA" id="ARBA00022729"/>
    </source>
</evidence>
<dbReference type="GO" id="GO:0016787">
    <property type="term" value="F:hydrolase activity"/>
    <property type="evidence" value="ECO:0007669"/>
    <property type="project" value="UniProtKB-KW"/>
</dbReference>
<dbReference type="InterPro" id="IPR011055">
    <property type="entry name" value="Dup_hybrid_motif"/>
</dbReference>
<organism evidence="5 6">
    <name type="scientific">Georgenia faecalis</name>
    <dbReference type="NCBI Taxonomy" id="2483799"/>
    <lineage>
        <taxon>Bacteria</taxon>
        <taxon>Bacillati</taxon>
        <taxon>Actinomycetota</taxon>
        <taxon>Actinomycetes</taxon>
        <taxon>Micrococcales</taxon>
        <taxon>Bogoriellaceae</taxon>
        <taxon>Georgenia</taxon>
    </lineage>
</organism>
<evidence type="ECO:0000259" key="4">
    <source>
        <dbReference type="Pfam" id="PF01551"/>
    </source>
</evidence>
<dbReference type="Proteomes" id="UP001595955">
    <property type="component" value="Unassembled WGS sequence"/>
</dbReference>